<dbReference type="Gene3D" id="2.60.40.2810">
    <property type="match status" value="1"/>
</dbReference>
<reference evidence="2 3" key="1">
    <citation type="submission" date="2018-08" db="EMBL/GenBank/DDBJ databases">
        <title>Wenzhouxiangella salilacus sp. nov., a novel bacterium isolated from a saline lake in Xinjiang Province, China.</title>
        <authorList>
            <person name="Han S."/>
        </authorList>
    </citation>
    <scope>NUCLEOTIDE SEQUENCE [LARGE SCALE GENOMIC DNA]</scope>
    <source>
        <strain evidence="2 3">XDB06</strain>
    </source>
</reference>
<sequence length="697" mass="70880">MLLMRILPLRIALAIVAWCFLLAAESTRAQGIALDFDGFDDEVAAASLPNDWAGMLDNGFTVSFRIRLGAVSSAQRVFFIQQDADNFASVLLSQSGEVYFYVTNGSVAASAQTTGALPVGTWTDVSVRWQPGGDGTSIWIDGQDESFGGAGSSSVGTDGRFTLGARTDGAQRLTGTLDEFRIWGEPLDAASISSISENLCVLDAQLVHDYQFEVGTPGADNTGLTTLPDLAGANPGTLWGFSLMGPTSNWVSAARDACVSFDLGVTASAAPDPVAPGGQVTWSATLTSSSQLPTFDVPTAEIELPLPAGTRFVSLSQDPSFNCATPPVGSAGTVSCQAAALTGPDSHQFSVTTDVDAGVAPNSILQTDWRIVQPNSDSDSGNDEATTSVQVGNALVLVDDAAVTNPGVAVAVDVLANDADSPGGPGIDADTLGVSTQASNGTASCAAGSCSYSPDAGFSGVDSFRYTVCDAGTPQVCDEAEVRIAVAPSAVDDAYATQFDTPVSGNLLDNDTAPTGATVSAGAAANGNASVSPDGSFSYTPAVGFAGTDAFTYTVCLASPDDAVCDSATASISVAPAEQTIDFPSPGDFQGYIGESIELDPTASSGLPVQLTSESPAVCRVTGTGPFTVTFLQSGTCVLRASQPGDGTTLPADDVVVTFQLGLVSALAVPVGGPLGWLVLVLLMLGLGMTGLHARRA</sequence>
<comment type="caution">
    <text evidence="2">The sequence shown here is derived from an EMBL/GenBank/DDBJ whole genome shotgun (WGS) entry which is preliminary data.</text>
</comment>
<keyword evidence="3" id="KW-1185">Reference proteome</keyword>
<dbReference type="Gene3D" id="2.60.120.200">
    <property type="match status" value="1"/>
</dbReference>
<keyword evidence="1" id="KW-0472">Membrane</keyword>
<dbReference type="EMBL" id="QUZK01000016">
    <property type="protein sequence ID" value="RFF31738.1"/>
    <property type="molecule type" value="Genomic_DNA"/>
</dbReference>
<dbReference type="InterPro" id="IPR013320">
    <property type="entry name" value="ConA-like_dom_sf"/>
</dbReference>
<dbReference type="Gene3D" id="2.60.40.3440">
    <property type="match status" value="1"/>
</dbReference>
<proteinExistence type="predicted"/>
<keyword evidence="1" id="KW-1133">Transmembrane helix</keyword>
<keyword evidence="1" id="KW-0812">Transmembrane</keyword>
<accession>A0A3E1KB60</accession>
<feature type="transmembrane region" description="Helical" evidence="1">
    <location>
        <begin position="675"/>
        <end position="694"/>
    </location>
</feature>
<dbReference type="Pfam" id="PF13385">
    <property type="entry name" value="Laminin_G_3"/>
    <property type="match status" value="1"/>
</dbReference>
<dbReference type="AlphaFoldDB" id="A0A3E1KB60"/>
<dbReference type="Pfam" id="PF17963">
    <property type="entry name" value="Big_9"/>
    <property type="match status" value="2"/>
</dbReference>
<organism evidence="2 3">
    <name type="scientific">Wenzhouxiangella sediminis</name>
    <dbReference type="NCBI Taxonomy" id="1792836"/>
    <lineage>
        <taxon>Bacteria</taxon>
        <taxon>Pseudomonadati</taxon>
        <taxon>Pseudomonadota</taxon>
        <taxon>Gammaproteobacteria</taxon>
        <taxon>Chromatiales</taxon>
        <taxon>Wenzhouxiangellaceae</taxon>
        <taxon>Wenzhouxiangella</taxon>
    </lineage>
</organism>
<evidence type="ECO:0000256" key="1">
    <source>
        <dbReference type="SAM" id="Phobius"/>
    </source>
</evidence>
<gene>
    <name evidence="2" type="ORF">DZC52_03575</name>
</gene>
<evidence type="ECO:0000313" key="2">
    <source>
        <dbReference type="EMBL" id="RFF31738.1"/>
    </source>
</evidence>
<protein>
    <submittedName>
        <fullName evidence="2">LamG domain-containing protein</fullName>
    </submittedName>
</protein>
<evidence type="ECO:0000313" key="3">
    <source>
        <dbReference type="Proteomes" id="UP000260351"/>
    </source>
</evidence>
<name>A0A3E1KB60_9GAMM</name>
<dbReference type="Proteomes" id="UP000260351">
    <property type="component" value="Unassembled WGS sequence"/>
</dbReference>
<dbReference type="SUPFAM" id="SSF49899">
    <property type="entry name" value="Concanavalin A-like lectins/glucanases"/>
    <property type="match status" value="1"/>
</dbReference>